<name>A0A4V3CZG2_LABRH</name>
<keyword evidence="1" id="KW-0472">Membrane</keyword>
<organism evidence="3 4">
    <name type="scientific">Labedaea rhizosphaerae</name>
    <dbReference type="NCBI Taxonomy" id="598644"/>
    <lineage>
        <taxon>Bacteria</taxon>
        <taxon>Bacillati</taxon>
        <taxon>Actinomycetota</taxon>
        <taxon>Actinomycetes</taxon>
        <taxon>Pseudonocardiales</taxon>
        <taxon>Pseudonocardiaceae</taxon>
        <taxon>Labedaea</taxon>
    </lineage>
</organism>
<dbReference type="GO" id="GO:0052621">
    <property type="term" value="F:diguanylate cyclase activity"/>
    <property type="evidence" value="ECO:0007669"/>
    <property type="project" value="TreeGrafter"/>
</dbReference>
<feature type="domain" description="GGDEF" evidence="2">
    <location>
        <begin position="279"/>
        <end position="420"/>
    </location>
</feature>
<dbReference type="RefSeq" id="WP_133851050.1">
    <property type="nucleotide sequence ID" value="NZ_SNXZ01000003.1"/>
</dbReference>
<dbReference type="SUPFAM" id="SSF55073">
    <property type="entry name" value="Nucleotide cyclase"/>
    <property type="match status" value="1"/>
</dbReference>
<dbReference type="SMART" id="SM00267">
    <property type="entry name" value="GGDEF"/>
    <property type="match status" value="1"/>
</dbReference>
<dbReference type="GO" id="GO:0005886">
    <property type="term" value="C:plasma membrane"/>
    <property type="evidence" value="ECO:0007669"/>
    <property type="project" value="TreeGrafter"/>
</dbReference>
<sequence length="424" mass="45881">MQRKFQFRTWGLWSLPKPALAYLLSIEALVVLATGVLASIARTPGLADLRDLGLLMACAAVHVWFSRRAEESRRDNSAGPHVDTTVVWTFPAGILLPPLYAVLLVLWLRVLMYPIRRRPLYRYVFGSAEVVLSVLVTSLVVGLGTPSWDLTASSNQAVAVTAIGAVAYFLIGAIVIAGVIGLTAPKATLSMMIGSRSDNLLLGLMLCLAAVVTLAASWAWLAPLLVVPLLCTGDWAIRQIERLRGDARTDPKTDLLNSRGWNEQAGREIARVRRQGAGGKLAVAILDLDFFKHVNDTWGHPAGDAVLRTVAEVLGTHVREGDVIGRFGGEEFVLLFPDTDITNAVMVAERVRLGISAMSVAATDKRGQPVIIDHRTASIGVAGYEDWMGEPDLEVLLQRADAAVYEAKNGGRDQVRAAEDFTTA</sequence>
<evidence type="ECO:0000313" key="4">
    <source>
        <dbReference type="Proteomes" id="UP000295444"/>
    </source>
</evidence>
<dbReference type="PROSITE" id="PS50887">
    <property type="entry name" value="GGDEF"/>
    <property type="match status" value="1"/>
</dbReference>
<feature type="transmembrane region" description="Helical" evidence="1">
    <location>
        <begin position="157"/>
        <end position="180"/>
    </location>
</feature>
<evidence type="ECO:0000259" key="2">
    <source>
        <dbReference type="PROSITE" id="PS50887"/>
    </source>
</evidence>
<proteinExistence type="predicted"/>
<keyword evidence="1" id="KW-1133">Transmembrane helix</keyword>
<dbReference type="InterPro" id="IPR050469">
    <property type="entry name" value="Diguanylate_Cyclase"/>
</dbReference>
<keyword evidence="4" id="KW-1185">Reference proteome</keyword>
<feature type="transmembrane region" description="Helical" evidence="1">
    <location>
        <begin position="85"/>
        <end position="108"/>
    </location>
</feature>
<feature type="transmembrane region" description="Helical" evidence="1">
    <location>
        <begin position="200"/>
        <end position="221"/>
    </location>
</feature>
<dbReference type="EMBL" id="SNXZ01000003">
    <property type="protein sequence ID" value="TDP97918.1"/>
    <property type="molecule type" value="Genomic_DNA"/>
</dbReference>
<dbReference type="Pfam" id="PF00990">
    <property type="entry name" value="GGDEF"/>
    <property type="match status" value="1"/>
</dbReference>
<dbReference type="CDD" id="cd01949">
    <property type="entry name" value="GGDEF"/>
    <property type="match status" value="1"/>
</dbReference>
<evidence type="ECO:0000256" key="1">
    <source>
        <dbReference type="SAM" id="Phobius"/>
    </source>
</evidence>
<dbReference type="InterPro" id="IPR000160">
    <property type="entry name" value="GGDEF_dom"/>
</dbReference>
<dbReference type="PANTHER" id="PTHR45138">
    <property type="entry name" value="REGULATORY COMPONENTS OF SENSORY TRANSDUCTION SYSTEM"/>
    <property type="match status" value="1"/>
</dbReference>
<evidence type="ECO:0000313" key="3">
    <source>
        <dbReference type="EMBL" id="TDP97918.1"/>
    </source>
</evidence>
<dbReference type="NCBIfam" id="TIGR00254">
    <property type="entry name" value="GGDEF"/>
    <property type="match status" value="1"/>
</dbReference>
<feature type="transmembrane region" description="Helical" evidence="1">
    <location>
        <begin position="20"/>
        <end position="40"/>
    </location>
</feature>
<reference evidence="3 4" key="1">
    <citation type="submission" date="2019-03" db="EMBL/GenBank/DDBJ databases">
        <title>Genomic Encyclopedia of Type Strains, Phase IV (KMG-IV): sequencing the most valuable type-strain genomes for metagenomic binning, comparative biology and taxonomic classification.</title>
        <authorList>
            <person name="Goeker M."/>
        </authorList>
    </citation>
    <scope>NUCLEOTIDE SEQUENCE [LARGE SCALE GENOMIC DNA]</scope>
    <source>
        <strain evidence="3 4">DSM 45361</strain>
    </source>
</reference>
<comment type="caution">
    <text evidence="3">The sequence shown here is derived from an EMBL/GenBank/DDBJ whole genome shotgun (WGS) entry which is preliminary data.</text>
</comment>
<dbReference type="Gene3D" id="3.30.70.270">
    <property type="match status" value="1"/>
</dbReference>
<feature type="transmembrane region" description="Helical" evidence="1">
    <location>
        <begin position="120"/>
        <end position="145"/>
    </location>
</feature>
<dbReference type="GO" id="GO:1902201">
    <property type="term" value="P:negative regulation of bacterial-type flagellum-dependent cell motility"/>
    <property type="evidence" value="ECO:0007669"/>
    <property type="project" value="TreeGrafter"/>
</dbReference>
<accession>A0A4V3CZG2</accession>
<protein>
    <submittedName>
        <fullName evidence="3">Diguanylate cyclase (GGDEF)-like protein</fullName>
    </submittedName>
</protein>
<dbReference type="InterPro" id="IPR029787">
    <property type="entry name" value="Nucleotide_cyclase"/>
</dbReference>
<dbReference type="FunFam" id="3.30.70.270:FF:000001">
    <property type="entry name" value="Diguanylate cyclase domain protein"/>
    <property type="match status" value="1"/>
</dbReference>
<dbReference type="PANTHER" id="PTHR45138:SF9">
    <property type="entry name" value="DIGUANYLATE CYCLASE DGCM-RELATED"/>
    <property type="match status" value="1"/>
</dbReference>
<keyword evidence="1" id="KW-0812">Transmembrane</keyword>
<dbReference type="AlphaFoldDB" id="A0A4V3CZG2"/>
<dbReference type="Proteomes" id="UP000295444">
    <property type="component" value="Unassembled WGS sequence"/>
</dbReference>
<dbReference type="GO" id="GO:0043709">
    <property type="term" value="P:cell adhesion involved in single-species biofilm formation"/>
    <property type="evidence" value="ECO:0007669"/>
    <property type="project" value="TreeGrafter"/>
</dbReference>
<dbReference type="InterPro" id="IPR043128">
    <property type="entry name" value="Rev_trsase/Diguanyl_cyclase"/>
</dbReference>
<dbReference type="OrthoDB" id="23692at2"/>
<gene>
    <name evidence="3" type="ORF">EV186_103897</name>
</gene>